<keyword evidence="1" id="KW-0812">Transmembrane</keyword>
<evidence type="ECO:0000313" key="2">
    <source>
        <dbReference type="EMBL" id="AUO18566.1"/>
    </source>
</evidence>
<dbReference type="Proteomes" id="UP000235589">
    <property type="component" value="Chromosome"/>
</dbReference>
<protein>
    <submittedName>
        <fullName evidence="2">Uncharacterized protein</fullName>
    </submittedName>
</protein>
<dbReference type="RefSeq" id="WP_102364859.1">
    <property type="nucleotide sequence ID" value="NZ_CP020991.1"/>
</dbReference>
<dbReference type="GeneID" id="98061810"/>
<keyword evidence="3" id="KW-1185">Reference proteome</keyword>
<feature type="transmembrane region" description="Helical" evidence="1">
    <location>
        <begin position="119"/>
        <end position="136"/>
    </location>
</feature>
<proteinExistence type="predicted"/>
<organism evidence="2 3">
    <name type="scientific">Monoglobus pectinilyticus</name>
    <dbReference type="NCBI Taxonomy" id="1981510"/>
    <lineage>
        <taxon>Bacteria</taxon>
        <taxon>Bacillati</taxon>
        <taxon>Bacillota</taxon>
        <taxon>Clostridia</taxon>
        <taxon>Monoglobales</taxon>
        <taxon>Monoglobaceae</taxon>
        <taxon>Monoglobus</taxon>
    </lineage>
</organism>
<name>A0A2K9NZW6_9FIRM</name>
<accession>A0A2K9NZW6</accession>
<evidence type="ECO:0000313" key="3">
    <source>
        <dbReference type="Proteomes" id="UP000235589"/>
    </source>
</evidence>
<dbReference type="KEGG" id="mpec:B9O19_00382"/>
<sequence>MLIMLILLLQSAYNIFLDEPAYQEENTIDVIVRTSQAAIFGYFLSANFANRNIKKNNNNTKNNRIKNENINSKNSLKTVENSIGFTTGADNNNDYKLGNIDIENEDEQSSDLDCSKHQIIIVTLICVSCLIILLTFRDFCEVTPRVASKVSQLRDFVSAGVGFLVSCGKNKS</sequence>
<dbReference type="OrthoDB" id="2067799at2"/>
<keyword evidence="1" id="KW-0472">Membrane</keyword>
<gene>
    <name evidence="2" type="ORF">B9O19_00382</name>
</gene>
<evidence type="ECO:0000256" key="1">
    <source>
        <dbReference type="SAM" id="Phobius"/>
    </source>
</evidence>
<reference evidence="2 3" key="1">
    <citation type="submission" date="2017-04" db="EMBL/GenBank/DDBJ databases">
        <title>Monoglobus pectinilyticus 14 draft genome.</title>
        <authorList>
            <person name="Kim C."/>
            <person name="Rosendale D.I."/>
            <person name="Kelly W.J."/>
            <person name="Tannock G.W."/>
            <person name="Patchett M.L."/>
            <person name="Jordens J.Z."/>
        </authorList>
    </citation>
    <scope>NUCLEOTIDE SEQUENCE [LARGE SCALE GENOMIC DNA]</scope>
    <source>
        <strain evidence="2 3">14</strain>
    </source>
</reference>
<dbReference type="EMBL" id="CP020991">
    <property type="protein sequence ID" value="AUO18566.1"/>
    <property type="molecule type" value="Genomic_DNA"/>
</dbReference>
<dbReference type="AlphaFoldDB" id="A0A2K9NZW6"/>
<keyword evidence="1" id="KW-1133">Transmembrane helix</keyword>